<keyword evidence="2" id="KW-1185">Reference proteome</keyword>
<dbReference type="AlphaFoldDB" id="D4G7P9"/>
<gene>
    <name evidence="1" type="ordered locus">RIEPE_0087</name>
</gene>
<accession>D4G7P9</accession>
<sequence>MINLLEKLNQTSRNSQKNYCIDLFIIHWKKIFYEFGQTL</sequence>
<evidence type="ECO:0000313" key="2">
    <source>
        <dbReference type="Proteomes" id="UP000001700"/>
    </source>
</evidence>
<name>D4G7P9_RIEPU</name>
<dbReference type="Proteomes" id="UP000001700">
    <property type="component" value="Chromosome"/>
</dbReference>
<organism evidence="1 2">
    <name type="scientific">Riesia pediculicola (strain USDA)</name>
    <dbReference type="NCBI Taxonomy" id="515618"/>
    <lineage>
        <taxon>Bacteria</taxon>
        <taxon>Pseudomonadati</taxon>
        <taxon>Pseudomonadota</taxon>
        <taxon>Gammaproteobacteria</taxon>
        <taxon>Enterobacterales</taxon>
        <taxon>Enterobacteriaceae</taxon>
        <taxon>Candidatus Riesia</taxon>
    </lineage>
</organism>
<dbReference type="HOGENOM" id="CLU_3316204_0_0_6"/>
<protein>
    <submittedName>
        <fullName evidence="1">Uncharacterized protein</fullName>
    </submittedName>
</protein>
<reference evidence="1" key="1">
    <citation type="submission" date="2008-05" db="EMBL/GenBank/DDBJ databases">
        <title>Genome sequence of Riesia pediculicola USDA.</title>
        <authorList>
            <person name="Kirkness E.F."/>
        </authorList>
    </citation>
    <scope>NUCLEOTIDE SEQUENCE [LARGE SCALE GENOMIC DNA]</scope>
    <source>
        <strain evidence="1">USDA</strain>
    </source>
</reference>
<dbReference type="EMBL" id="CP001085">
    <property type="protein sequence ID" value="ADD79468.1"/>
    <property type="molecule type" value="Genomic_DNA"/>
</dbReference>
<evidence type="ECO:0000313" key="1">
    <source>
        <dbReference type="EMBL" id="ADD79468.1"/>
    </source>
</evidence>
<proteinExistence type="predicted"/>
<dbReference type="KEGG" id="rip:RIEPE_0087"/>